<evidence type="ECO:0000313" key="9">
    <source>
        <dbReference type="EMBL" id="PUZ29887.1"/>
    </source>
</evidence>
<feature type="binding site" evidence="8">
    <location>
        <position position="65"/>
    </location>
    <ligand>
        <name>Zn(2+)</name>
        <dbReference type="ChEBI" id="CHEBI:29105"/>
        <label>2</label>
        <note>catalytic</note>
    </ligand>
</feature>
<feature type="binding site" evidence="8">
    <location>
        <position position="211"/>
    </location>
    <ligand>
        <name>Zn(2+)</name>
        <dbReference type="ChEBI" id="CHEBI:29105"/>
        <label>1</label>
        <note>catalytic</note>
    </ligand>
</feature>
<reference evidence="9 10" key="1">
    <citation type="submission" date="2018-04" db="EMBL/GenBank/DDBJ databases">
        <title>Chitinophaga fuyangensis sp. nov., isolated from soil in a chemical factory.</title>
        <authorList>
            <person name="Chen K."/>
        </authorList>
    </citation>
    <scope>NUCLEOTIDE SEQUENCE [LARGE SCALE GENOMIC DNA]</scope>
    <source>
        <strain evidence="9 10">LY-1</strain>
    </source>
</reference>
<keyword evidence="10" id="KW-1185">Reference proteome</keyword>
<evidence type="ECO:0000256" key="7">
    <source>
        <dbReference type="ARBA" id="ARBA00022833"/>
    </source>
</evidence>
<evidence type="ECO:0000256" key="8">
    <source>
        <dbReference type="HAMAP-Rule" id="MF_01818"/>
    </source>
</evidence>
<feature type="binding site" evidence="8">
    <location>
        <position position="66"/>
    </location>
    <ligand>
        <name>Zn(2+)</name>
        <dbReference type="ChEBI" id="CHEBI:29105"/>
        <label>2</label>
        <note>catalytic</note>
    </ligand>
</feature>
<feature type="active site" description="Proton acceptor" evidence="8">
    <location>
        <position position="65"/>
    </location>
</feature>
<keyword evidence="7 8" id="KW-0862">Zinc</keyword>
<evidence type="ECO:0000256" key="6">
    <source>
        <dbReference type="ARBA" id="ARBA00022801"/>
    </source>
</evidence>
<comment type="catalytic activity">
    <reaction evidence="8">
        <text>Endonucleolytic cleavage of RNA, removing extra 3' nucleotides from tRNA precursor, generating 3' termini of tRNAs. A 3'-hydroxy group is left at the tRNA terminus and a 5'-phosphoryl group is left at the trailer molecule.</text>
        <dbReference type="EC" id="3.1.26.11"/>
    </reaction>
</comment>
<dbReference type="Gene3D" id="3.60.15.10">
    <property type="entry name" value="Ribonuclease Z/Hydroxyacylglutathione hydrolase-like"/>
    <property type="match status" value="1"/>
</dbReference>
<feature type="binding site" evidence="8">
    <location>
        <position position="211"/>
    </location>
    <ligand>
        <name>Zn(2+)</name>
        <dbReference type="ChEBI" id="CHEBI:29105"/>
        <label>2</label>
        <note>catalytic</note>
    </ligand>
</feature>
<dbReference type="Proteomes" id="UP000244450">
    <property type="component" value="Unassembled WGS sequence"/>
</dbReference>
<evidence type="ECO:0000256" key="5">
    <source>
        <dbReference type="ARBA" id="ARBA00022759"/>
    </source>
</evidence>
<sequence length="303" mass="34409">MFAVTILGNNSALPTLDRHPTAQVITCNDQLMLVDCGEGTQLQMAKYRVRRSRIQRVFISHLHGDHYFGLIGFINTISLLGRTEPLHVYGPPELLPILQLQLDVAGTVLNFDMHFTPLTPEGCGLLFREKDLEVSYFPTDHRIPCYGFRFELVKRKRRIVPEQARQYEIPSAFYSKLGEGADYIRKDGTVVKNDWVTLPPPKGKSYVYCADTRYNEALLLPHVNGADLVYHETTYLQDQEARAWDRYHSTSVQAATLAAKGNVKQLLIGHFSSKYQEVEGFLDECKPLFAPTDIAREGVTYLV</sequence>
<accession>A0A2T7BQC6</accession>
<keyword evidence="5 8" id="KW-0255">Endonuclease</keyword>
<name>A0A2T7BQC6_9BACT</name>
<protein>
    <recommendedName>
        <fullName evidence="8">Ribonuclease Z</fullName>
        <shortName evidence="8">RNase Z</shortName>
        <ecNumber evidence="8">3.1.26.11</ecNumber>
    </recommendedName>
    <alternativeName>
        <fullName evidence="8">tRNA 3 endonuclease</fullName>
    </alternativeName>
    <alternativeName>
        <fullName evidence="8">tRNase Z</fullName>
    </alternativeName>
</protein>
<dbReference type="EC" id="3.1.26.11" evidence="8"/>
<feature type="binding site" evidence="8">
    <location>
        <position position="63"/>
    </location>
    <ligand>
        <name>Zn(2+)</name>
        <dbReference type="ChEBI" id="CHEBI:29105"/>
        <label>1</label>
        <note>catalytic</note>
    </ligand>
</feature>
<organism evidence="9 10">
    <name type="scientific">Chitinophaga parva</name>
    <dbReference type="NCBI Taxonomy" id="2169414"/>
    <lineage>
        <taxon>Bacteria</taxon>
        <taxon>Pseudomonadati</taxon>
        <taxon>Bacteroidota</taxon>
        <taxon>Chitinophagia</taxon>
        <taxon>Chitinophagales</taxon>
        <taxon>Chitinophagaceae</taxon>
        <taxon>Chitinophaga</taxon>
    </lineage>
</organism>
<feature type="binding site" evidence="8">
    <location>
        <position position="141"/>
    </location>
    <ligand>
        <name>Zn(2+)</name>
        <dbReference type="ChEBI" id="CHEBI:29105"/>
        <label>1</label>
        <note>catalytic</note>
    </ligand>
</feature>
<dbReference type="InterPro" id="IPR013471">
    <property type="entry name" value="RNase_Z/BN"/>
</dbReference>
<comment type="cofactor">
    <cofactor evidence="8">
        <name>Zn(2+)</name>
        <dbReference type="ChEBI" id="CHEBI:29105"/>
    </cofactor>
    <text evidence="8">Binds 2 Zn(2+) ions.</text>
</comment>
<comment type="subunit">
    <text evidence="1 8">Homodimer.</text>
</comment>
<dbReference type="SUPFAM" id="SSF56281">
    <property type="entry name" value="Metallo-hydrolase/oxidoreductase"/>
    <property type="match status" value="1"/>
</dbReference>
<comment type="similarity">
    <text evidence="8">Belongs to the RNase Z family.</text>
</comment>
<dbReference type="GO" id="GO:0008270">
    <property type="term" value="F:zinc ion binding"/>
    <property type="evidence" value="ECO:0007669"/>
    <property type="project" value="UniProtKB-UniRule"/>
</dbReference>
<evidence type="ECO:0000256" key="2">
    <source>
        <dbReference type="ARBA" id="ARBA00022694"/>
    </source>
</evidence>
<feature type="binding site" evidence="8">
    <location>
        <position position="61"/>
    </location>
    <ligand>
        <name>Zn(2+)</name>
        <dbReference type="ChEBI" id="CHEBI:29105"/>
        <label>1</label>
        <note>catalytic</note>
    </ligand>
</feature>
<evidence type="ECO:0000256" key="1">
    <source>
        <dbReference type="ARBA" id="ARBA00011738"/>
    </source>
</evidence>
<gene>
    <name evidence="8" type="primary">rnz</name>
    <name evidence="9" type="ORF">DCC81_08595</name>
</gene>
<proteinExistence type="inferred from homology"/>
<dbReference type="HAMAP" id="MF_01818">
    <property type="entry name" value="RNase_Z_BN"/>
    <property type="match status" value="1"/>
</dbReference>
<dbReference type="CDD" id="cd07717">
    <property type="entry name" value="RNaseZ_ZiPD-like_MBL-fold"/>
    <property type="match status" value="1"/>
</dbReference>
<keyword evidence="6 8" id="KW-0378">Hydrolase</keyword>
<dbReference type="AlphaFoldDB" id="A0A2T7BQC6"/>
<comment type="function">
    <text evidence="8">Zinc phosphodiesterase, which displays some tRNA 3'-processing endonuclease activity. Probably involved in tRNA maturation, by removing a 3'-trailer from precursor tRNA.</text>
</comment>
<dbReference type="InterPro" id="IPR036866">
    <property type="entry name" value="RibonucZ/Hydroxyglut_hydro"/>
</dbReference>
<comment type="caution">
    <text evidence="9">The sequence shown here is derived from an EMBL/GenBank/DDBJ whole genome shotgun (WGS) entry which is preliminary data.</text>
</comment>
<dbReference type="PANTHER" id="PTHR46018">
    <property type="entry name" value="ZINC PHOSPHODIESTERASE ELAC PROTEIN 1"/>
    <property type="match status" value="1"/>
</dbReference>
<dbReference type="OrthoDB" id="9800940at2"/>
<dbReference type="NCBIfam" id="NF000801">
    <property type="entry name" value="PRK00055.1-3"/>
    <property type="match status" value="1"/>
</dbReference>
<dbReference type="Pfam" id="PF23023">
    <property type="entry name" value="Anti-Pycsar_Apyc1"/>
    <property type="match status" value="1"/>
</dbReference>
<evidence type="ECO:0000256" key="4">
    <source>
        <dbReference type="ARBA" id="ARBA00022723"/>
    </source>
</evidence>
<keyword evidence="4 8" id="KW-0479">Metal-binding</keyword>
<dbReference type="EMBL" id="QCYK01000001">
    <property type="protein sequence ID" value="PUZ29887.1"/>
    <property type="molecule type" value="Genomic_DNA"/>
</dbReference>
<dbReference type="RefSeq" id="WP_108686525.1">
    <property type="nucleotide sequence ID" value="NZ_QCYK01000001.1"/>
</dbReference>
<evidence type="ECO:0000256" key="3">
    <source>
        <dbReference type="ARBA" id="ARBA00022722"/>
    </source>
</evidence>
<evidence type="ECO:0000313" key="10">
    <source>
        <dbReference type="Proteomes" id="UP000244450"/>
    </source>
</evidence>
<dbReference type="PANTHER" id="PTHR46018:SF2">
    <property type="entry name" value="ZINC PHOSPHODIESTERASE ELAC PROTEIN 1"/>
    <property type="match status" value="1"/>
</dbReference>
<keyword evidence="3 8" id="KW-0540">Nuclease</keyword>
<dbReference type="GO" id="GO:0042781">
    <property type="term" value="F:3'-tRNA processing endoribonuclease activity"/>
    <property type="evidence" value="ECO:0007669"/>
    <property type="project" value="UniProtKB-UniRule"/>
</dbReference>
<keyword evidence="2 8" id="KW-0819">tRNA processing</keyword>
<feature type="binding site" evidence="8">
    <location>
        <position position="270"/>
    </location>
    <ligand>
        <name>Zn(2+)</name>
        <dbReference type="ChEBI" id="CHEBI:29105"/>
        <label>2</label>
        <note>catalytic</note>
    </ligand>
</feature>